<dbReference type="InterPro" id="IPR011335">
    <property type="entry name" value="Restrct_endonuc-II-like"/>
</dbReference>
<dbReference type="NCBIfam" id="NF009150">
    <property type="entry name" value="PRK12497.1-3"/>
    <property type="match status" value="1"/>
</dbReference>
<dbReference type="CDD" id="cd20736">
    <property type="entry name" value="PoNe_Nuclease"/>
    <property type="match status" value="1"/>
</dbReference>
<dbReference type="PANTHER" id="PTHR34039">
    <property type="entry name" value="UPF0102 PROTEIN YRAN"/>
    <property type="match status" value="1"/>
</dbReference>
<dbReference type="SUPFAM" id="SSF52980">
    <property type="entry name" value="Restriction endonuclease-like"/>
    <property type="match status" value="1"/>
</dbReference>
<dbReference type="EMBL" id="JAUOZS010000001">
    <property type="protein sequence ID" value="MDT8901268.1"/>
    <property type="molecule type" value="Genomic_DNA"/>
</dbReference>
<reference evidence="3 4" key="1">
    <citation type="submission" date="2023-07" db="EMBL/GenBank/DDBJ databases">
        <title>The novel representative of Negativicutes class, Anaeroselena agilis gen. nov. sp. nov.</title>
        <authorList>
            <person name="Prokofeva M.I."/>
            <person name="Elcheninov A.G."/>
            <person name="Klyukina A."/>
            <person name="Kublanov I.V."/>
            <person name="Frolov E.N."/>
            <person name="Podosokorskaya O.A."/>
        </authorList>
    </citation>
    <scope>NUCLEOTIDE SEQUENCE [LARGE SCALE GENOMIC DNA]</scope>
    <source>
        <strain evidence="3 4">4137-cl</strain>
    </source>
</reference>
<name>A0ABU3NWT6_9FIRM</name>
<accession>A0ABU3NWT6</accession>
<evidence type="ECO:0000256" key="2">
    <source>
        <dbReference type="HAMAP-Rule" id="MF_00048"/>
    </source>
</evidence>
<dbReference type="NCBIfam" id="TIGR00252">
    <property type="entry name" value="YraN family protein"/>
    <property type="match status" value="1"/>
</dbReference>
<dbReference type="Pfam" id="PF02021">
    <property type="entry name" value="UPF0102"/>
    <property type="match status" value="1"/>
</dbReference>
<dbReference type="Gene3D" id="3.40.1350.10">
    <property type="match status" value="1"/>
</dbReference>
<evidence type="ECO:0000313" key="4">
    <source>
        <dbReference type="Proteomes" id="UP001254848"/>
    </source>
</evidence>
<evidence type="ECO:0000313" key="3">
    <source>
        <dbReference type="EMBL" id="MDT8901268.1"/>
    </source>
</evidence>
<dbReference type="HAMAP" id="MF_00048">
    <property type="entry name" value="UPF0102"/>
    <property type="match status" value="1"/>
</dbReference>
<sequence length="118" mass="13036">MEHIRTGDAGEQAAAAHLKAAGYDILALKYRARTGEVDIVAKHGGTVVFAEVKTRRGGLYGTPAEAVTRRKQEKLMATALCFMKHHGLYDRPMRFDVIEVMLSGNVLKINHIENAFGR</sequence>
<dbReference type="InterPro" id="IPR011856">
    <property type="entry name" value="tRNA_endonuc-like_dom_sf"/>
</dbReference>
<gene>
    <name evidence="3" type="ORF">Q4T40_08470</name>
</gene>
<proteinExistence type="inferred from homology"/>
<organism evidence="3 4">
    <name type="scientific">Anaeroselena agilis</name>
    <dbReference type="NCBI Taxonomy" id="3063788"/>
    <lineage>
        <taxon>Bacteria</taxon>
        <taxon>Bacillati</taxon>
        <taxon>Bacillota</taxon>
        <taxon>Negativicutes</taxon>
        <taxon>Acetonemataceae</taxon>
        <taxon>Anaeroselena</taxon>
    </lineage>
</organism>
<comment type="similarity">
    <text evidence="1 2">Belongs to the UPF0102 family.</text>
</comment>
<dbReference type="RefSeq" id="WP_413779784.1">
    <property type="nucleotide sequence ID" value="NZ_JAUOZS010000001.1"/>
</dbReference>
<dbReference type="Proteomes" id="UP001254848">
    <property type="component" value="Unassembled WGS sequence"/>
</dbReference>
<dbReference type="InterPro" id="IPR003509">
    <property type="entry name" value="UPF0102_YraN-like"/>
</dbReference>
<evidence type="ECO:0000256" key="1">
    <source>
        <dbReference type="ARBA" id="ARBA00006738"/>
    </source>
</evidence>
<keyword evidence="4" id="KW-1185">Reference proteome</keyword>
<dbReference type="PANTHER" id="PTHR34039:SF1">
    <property type="entry name" value="UPF0102 PROTEIN YRAN"/>
    <property type="match status" value="1"/>
</dbReference>
<dbReference type="NCBIfam" id="NF009154">
    <property type="entry name" value="PRK12497.3-3"/>
    <property type="match status" value="1"/>
</dbReference>
<comment type="caution">
    <text evidence="3">The sequence shown here is derived from an EMBL/GenBank/DDBJ whole genome shotgun (WGS) entry which is preliminary data.</text>
</comment>
<protein>
    <recommendedName>
        <fullName evidence="2">UPF0102 protein Q4T40_08470</fullName>
    </recommendedName>
</protein>